<dbReference type="InterPro" id="IPR036412">
    <property type="entry name" value="HAD-like_sf"/>
</dbReference>
<dbReference type="SFLD" id="SFLDS00003">
    <property type="entry name" value="Haloacid_Dehalogenase"/>
    <property type="match status" value="1"/>
</dbReference>
<dbReference type="Gene3D" id="3.30.1240.10">
    <property type="match status" value="1"/>
</dbReference>
<dbReference type="GO" id="GO:0005829">
    <property type="term" value="C:cytosol"/>
    <property type="evidence" value="ECO:0007669"/>
    <property type="project" value="TreeGrafter"/>
</dbReference>
<gene>
    <name evidence="1" type="ORF">OQ279_05170</name>
</gene>
<dbReference type="RefSeq" id="WP_266068771.1">
    <property type="nucleotide sequence ID" value="NZ_JAPJDA010000006.1"/>
</dbReference>
<dbReference type="PANTHER" id="PTHR10000">
    <property type="entry name" value="PHOSPHOSERINE PHOSPHATASE"/>
    <property type="match status" value="1"/>
</dbReference>
<sequence>MKYKIIFSDIDGTLLNKDRQLSQLTLEVFGQLPKELPVVLISSRMPQAMTHLQEELNISHQPLICYNGALMYIEGQPVQSKEIPWSIINDLHHFNSSLNCHLSLYNDKDWYVPQMDEWAKREENNTRVTPQVKPTHEVLQDWKPSETGAHKIMCMGTAEKINAVEKHLFERYKDQLHLYRSKDTYLEVTNNEVSKLTAVKYLLKHHFHYEMEETIAFGDNYNDFDMLEAAGMGIAVGNARPEILKIARQVTHHNTEDGVAKSLQQLFKLN</sequence>
<evidence type="ECO:0000313" key="1">
    <source>
        <dbReference type="EMBL" id="MCX2837537.1"/>
    </source>
</evidence>
<keyword evidence="2" id="KW-1185">Reference proteome</keyword>
<protein>
    <submittedName>
        <fullName evidence="1">HAD family hydrolase</fullName>
    </submittedName>
</protein>
<dbReference type="Gene3D" id="3.40.50.1000">
    <property type="entry name" value="HAD superfamily/HAD-like"/>
    <property type="match status" value="1"/>
</dbReference>
<dbReference type="InterPro" id="IPR023214">
    <property type="entry name" value="HAD_sf"/>
</dbReference>
<dbReference type="SUPFAM" id="SSF56784">
    <property type="entry name" value="HAD-like"/>
    <property type="match status" value="1"/>
</dbReference>
<organism evidence="1 2">
    <name type="scientific">Salinimicrobium profundisediminis</name>
    <dbReference type="NCBI Taxonomy" id="2994553"/>
    <lineage>
        <taxon>Bacteria</taxon>
        <taxon>Pseudomonadati</taxon>
        <taxon>Bacteroidota</taxon>
        <taxon>Flavobacteriia</taxon>
        <taxon>Flavobacteriales</taxon>
        <taxon>Flavobacteriaceae</taxon>
        <taxon>Salinimicrobium</taxon>
    </lineage>
</organism>
<dbReference type="PROSITE" id="PS01228">
    <property type="entry name" value="COF_1"/>
    <property type="match status" value="1"/>
</dbReference>
<dbReference type="PANTHER" id="PTHR10000:SF8">
    <property type="entry name" value="HAD SUPERFAMILY HYDROLASE-LIKE, TYPE 3"/>
    <property type="match status" value="1"/>
</dbReference>
<dbReference type="Proteomes" id="UP001148482">
    <property type="component" value="Unassembled WGS sequence"/>
</dbReference>
<keyword evidence="1" id="KW-0378">Hydrolase</keyword>
<dbReference type="CDD" id="cd07516">
    <property type="entry name" value="HAD_Pase"/>
    <property type="match status" value="1"/>
</dbReference>
<accession>A0A9X3CVB8</accession>
<dbReference type="EMBL" id="JAPJDA010000006">
    <property type="protein sequence ID" value="MCX2837537.1"/>
    <property type="molecule type" value="Genomic_DNA"/>
</dbReference>
<dbReference type="NCBIfam" id="TIGR01484">
    <property type="entry name" value="HAD-SF-IIB"/>
    <property type="match status" value="1"/>
</dbReference>
<evidence type="ECO:0000313" key="2">
    <source>
        <dbReference type="Proteomes" id="UP001148482"/>
    </source>
</evidence>
<dbReference type="AlphaFoldDB" id="A0A9X3CVB8"/>
<dbReference type="NCBIfam" id="TIGR00099">
    <property type="entry name" value="Cof-subfamily"/>
    <property type="match status" value="1"/>
</dbReference>
<dbReference type="InterPro" id="IPR006379">
    <property type="entry name" value="HAD-SF_hydro_IIB"/>
</dbReference>
<reference evidence="1" key="1">
    <citation type="submission" date="2022-11" db="EMBL/GenBank/DDBJ databases">
        <title>Salinimicrobium profundisediminis sp. nov., isolated from deep-sea sediment of the Mariana Trench.</title>
        <authorList>
            <person name="Fu H."/>
        </authorList>
    </citation>
    <scope>NUCLEOTIDE SEQUENCE</scope>
    <source>
        <strain evidence="1">MT39</strain>
    </source>
</reference>
<dbReference type="Pfam" id="PF08282">
    <property type="entry name" value="Hydrolase_3"/>
    <property type="match status" value="1"/>
</dbReference>
<name>A0A9X3CVB8_9FLAO</name>
<dbReference type="GO" id="GO:0000287">
    <property type="term" value="F:magnesium ion binding"/>
    <property type="evidence" value="ECO:0007669"/>
    <property type="project" value="TreeGrafter"/>
</dbReference>
<proteinExistence type="predicted"/>
<dbReference type="SFLD" id="SFLDG01140">
    <property type="entry name" value="C2.B:_Phosphomannomutase_and_P"/>
    <property type="match status" value="1"/>
</dbReference>
<dbReference type="InterPro" id="IPR000150">
    <property type="entry name" value="Cof"/>
</dbReference>
<dbReference type="GO" id="GO:0016791">
    <property type="term" value="F:phosphatase activity"/>
    <property type="evidence" value="ECO:0007669"/>
    <property type="project" value="UniProtKB-ARBA"/>
</dbReference>
<comment type="caution">
    <text evidence="1">The sequence shown here is derived from an EMBL/GenBank/DDBJ whole genome shotgun (WGS) entry which is preliminary data.</text>
</comment>